<evidence type="ECO:0000313" key="1">
    <source>
        <dbReference type="EMBL" id="SVB68665.1"/>
    </source>
</evidence>
<reference evidence="1" key="1">
    <citation type="submission" date="2018-05" db="EMBL/GenBank/DDBJ databases">
        <authorList>
            <person name="Lanie J.A."/>
            <person name="Ng W.-L."/>
            <person name="Kazmierczak K.M."/>
            <person name="Andrzejewski T.M."/>
            <person name="Davidsen T.M."/>
            <person name="Wayne K.J."/>
            <person name="Tettelin H."/>
            <person name="Glass J.I."/>
            <person name="Rusch D."/>
            <person name="Podicherti R."/>
            <person name="Tsui H.-C.T."/>
            <person name="Winkler M.E."/>
        </authorList>
    </citation>
    <scope>NUCLEOTIDE SEQUENCE</scope>
</reference>
<dbReference type="AlphaFoldDB" id="A0A382G1K4"/>
<sequence>MAWSIGSRTGALQICDCLKLSPYFGFIDVPPEAPNISKHPLAVNF</sequence>
<name>A0A382G1K4_9ZZZZ</name>
<accession>A0A382G1K4</accession>
<protein>
    <submittedName>
        <fullName evidence="1">Uncharacterized protein</fullName>
    </submittedName>
</protein>
<gene>
    <name evidence="1" type="ORF">METZ01_LOCUS221519</name>
</gene>
<organism evidence="1">
    <name type="scientific">marine metagenome</name>
    <dbReference type="NCBI Taxonomy" id="408172"/>
    <lineage>
        <taxon>unclassified sequences</taxon>
        <taxon>metagenomes</taxon>
        <taxon>ecological metagenomes</taxon>
    </lineage>
</organism>
<proteinExistence type="predicted"/>
<dbReference type="EMBL" id="UINC01052852">
    <property type="protein sequence ID" value="SVB68665.1"/>
    <property type="molecule type" value="Genomic_DNA"/>
</dbReference>